<dbReference type="PANTHER" id="PTHR23315">
    <property type="entry name" value="U BOX DOMAIN-CONTAINING"/>
    <property type="match status" value="1"/>
</dbReference>
<dbReference type="PANTHER" id="PTHR23315:SF116">
    <property type="entry name" value="RING-TYPE E3 UBIQUITIN TRANSFERASE"/>
    <property type="match status" value="1"/>
</dbReference>
<keyword evidence="1" id="KW-0677">Repeat</keyword>
<name>A0ABD1W3W2_9LAMI</name>
<gene>
    <name evidence="4" type="ORF">Fot_12716</name>
</gene>
<evidence type="ECO:0000256" key="1">
    <source>
        <dbReference type="ARBA" id="ARBA00022737"/>
    </source>
</evidence>
<evidence type="ECO:0000256" key="2">
    <source>
        <dbReference type="ARBA" id="ARBA00022786"/>
    </source>
</evidence>
<sequence length="187" mass="21035">MEMRIFFPQYPKRKKLYNGSGYQKNKATYEIRLLTKLNILNWSCLIEAGTISPLVKLLTSTDPSTQENAISTLIKLPKHSTGQKIIIRNGGLKFILGLVKDRLKLKTKQIGVATTFHLSSVDEYCKLIGDQCETISSLLEIIKEGTTCGKKNVIVAIFGLLLYKKNHHRVLEAGTIPLLLDEITQFT</sequence>
<dbReference type="Pfam" id="PF00514">
    <property type="entry name" value="Arm"/>
    <property type="match status" value="1"/>
</dbReference>
<accession>A0ABD1W3W2</accession>
<proteinExistence type="predicted"/>
<dbReference type="InterPro" id="IPR016024">
    <property type="entry name" value="ARM-type_fold"/>
</dbReference>
<dbReference type="Gene3D" id="1.25.10.10">
    <property type="entry name" value="Leucine-rich Repeat Variant"/>
    <property type="match status" value="1"/>
</dbReference>
<feature type="repeat" description="ARM" evidence="3">
    <location>
        <begin position="49"/>
        <end position="91"/>
    </location>
</feature>
<protein>
    <submittedName>
        <fullName evidence="4">U-box domain-containing protein 18</fullName>
    </submittedName>
</protein>
<organism evidence="4 5">
    <name type="scientific">Forsythia ovata</name>
    <dbReference type="NCBI Taxonomy" id="205694"/>
    <lineage>
        <taxon>Eukaryota</taxon>
        <taxon>Viridiplantae</taxon>
        <taxon>Streptophyta</taxon>
        <taxon>Embryophyta</taxon>
        <taxon>Tracheophyta</taxon>
        <taxon>Spermatophyta</taxon>
        <taxon>Magnoliopsida</taxon>
        <taxon>eudicotyledons</taxon>
        <taxon>Gunneridae</taxon>
        <taxon>Pentapetalae</taxon>
        <taxon>asterids</taxon>
        <taxon>lamiids</taxon>
        <taxon>Lamiales</taxon>
        <taxon>Oleaceae</taxon>
        <taxon>Forsythieae</taxon>
        <taxon>Forsythia</taxon>
    </lineage>
</organism>
<dbReference type="SUPFAM" id="SSF48371">
    <property type="entry name" value="ARM repeat"/>
    <property type="match status" value="1"/>
</dbReference>
<dbReference type="EMBL" id="JBFOLJ010000004">
    <property type="protein sequence ID" value="KAL2543483.1"/>
    <property type="molecule type" value="Genomic_DNA"/>
</dbReference>
<dbReference type="InterPro" id="IPR011989">
    <property type="entry name" value="ARM-like"/>
</dbReference>
<reference evidence="5" key="1">
    <citation type="submission" date="2024-07" db="EMBL/GenBank/DDBJ databases">
        <title>Two chromosome-level genome assemblies of Korean endemic species Abeliophyllum distichum and Forsythia ovata (Oleaceae).</title>
        <authorList>
            <person name="Jang H."/>
        </authorList>
    </citation>
    <scope>NUCLEOTIDE SEQUENCE [LARGE SCALE GENOMIC DNA]</scope>
</reference>
<dbReference type="InterPro" id="IPR000225">
    <property type="entry name" value="Armadillo"/>
</dbReference>
<dbReference type="PROSITE" id="PS50176">
    <property type="entry name" value="ARM_REPEAT"/>
    <property type="match status" value="1"/>
</dbReference>
<dbReference type="Proteomes" id="UP001604277">
    <property type="component" value="Unassembled WGS sequence"/>
</dbReference>
<keyword evidence="5" id="KW-1185">Reference proteome</keyword>
<evidence type="ECO:0000256" key="3">
    <source>
        <dbReference type="PROSITE-ProRule" id="PRU00259"/>
    </source>
</evidence>
<evidence type="ECO:0000313" key="4">
    <source>
        <dbReference type="EMBL" id="KAL2543483.1"/>
    </source>
</evidence>
<dbReference type="AlphaFoldDB" id="A0ABD1W3W2"/>
<keyword evidence="2" id="KW-0833">Ubl conjugation pathway</keyword>
<evidence type="ECO:0000313" key="5">
    <source>
        <dbReference type="Proteomes" id="UP001604277"/>
    </source>
</evidence>
<comment type="caution">
    <text evidence="4">The sequence shown here is derived from an EMBL/GenBank/DDBJ whole genome shotgun (WGS) entry which is preliminary data.</text>
</comment>